<name>A0A2P2QUY5_RHIMU</name>
<proteinExistence type="predicted"/>
<evidence type="ECO:0000313" key="1">
    <source>
        <dbReference type="EMBL" id="MBX70777.1"/>
    </source>
</evidence>
<organism evidence="1">
    <name type="scientific">Rhizophora mucronata</name>
    <name type="common">Asiatic mangrove</name>
    <dbReference type="NCBI Taxonomy" id="61149"/>
    <lineage>
        <taxon>Eukaryota</taxon>
        <taxon>Viridiplantae</taxon>
        <taxon>Streptophyta</taxon>
        <taxon>Embryophyta</taxon>
        <taxon>Tracheophyta</taxon>
        <taxon>Spermatophyta</taxon>
        <taxon>Magnoliopsida</taxon>
        <taxon>eudicotyledons</taxon>
        <taxon>Gunneridae</taxon>
        <taxon>Pentapetalae</taxon>
        <taxon>rosids</taxon>
        <taxon>fabids</taxon>
        <taxon>Malpighiales</taxon>
        <taxon>Rhizophoraceae</taxon>
        <taxon>Rhizophora</taxon>
    </lineage>
</organism>
<reference evidence="1" key="1">
    <citation type="submission" date="2018-02" db="EMBL/GenBank/DDBJ databases">
        <title>Rhizophora mucronata_Transcriptome.</title>
        <authorList>
            <person name="Meera S.P."/>
            <person name="Sreeshan A."/>
            <person name="Augustine A."/>
        </authorList>
    </citation>
    <scope>NUCLEOTIDE SEQUENCE</scope>
    <source>
        <tissue evidence="1">Leaf</tissue>
    </source>
</reference>
<sequence>MSLSAWCTLVSYVTW</sequence>
<dbReference type="EMBL" id="GGEC01090293">
    <property type="protein sequence ID" value="MBX70777.1"/>
    <property type="molecule type" value="Transcribed_RNA"/>
</dbReference>
<protein>
    <submittedName>
        <fullName evidence="1">Uncharacterized protein</fullName>
    </submittedName>
</protein>
<accession>A0A2P2QUY5</accession>